<sequence length="426" mass="49968">KAFGFNGVSALFLIVSLTTFGLFFDIARRKSSFGTAFLVSILLLPLLVDRTEIRPEMFSYLLAGIFFWILSKKEKTKKWLMILPLLLLFWVNLHVYFFLGLFLIGIFLLEAIIKKNLKEAKLLGEVLLLSILASFLNPAGIKGIFYPFLIFGNYGYRVLENQSVWFLDKIIKYPPSLYFKISFCVLCLSWVFVFWKRKKISLSGLILTFFISYFGWTAVRNFTLFGFFALPVISLNLNGITKKRTDEHNPLRYFLVSSLAVLLIFILFLVNISYWQTKNSFGFGLKNGVEKAAEFFKKENLKGPVFNNYDNGGYLIYYLSPREKVFVDNRPEAYPKGFFDQIYIPMQENNDRWKEMEQKYNFNTVFFYRHDLTPWAQTFLVNRITDSSWAPIYVDDFSIIFVKRNEINKELINKFELPKEMFTVTN</sequence>
<feature type="non-terminal residue" evidence="2">
    <location>
        <position position="1"/>
    </location>
</feature>
<proteinExistence type="predicted"/>
<keyword evidence="1" id="KW-0812">Transmembrane</keyword>
<evidence type="ECO:0000313" key="2">
    <source>
        <dbReference type="EMBL" id="PIU35240.1"/>
    </source>
</evidence>
<name>A0A2M6YRG9_9BACT</name>
<gene>
    <name evidence="2" type="ORF">COT03_01480</name>
</gene>
<keyword evidence="1" id="KW-0472">Membrane</keyword>
<feature type="transmembrane region" description="Helical" evidence="1">
    <location>
        <begin position="53"/>
        <end position="70"/>
    </location>
</feature>
<feature type="transmembrane region" description="Helical" evidence="1">
    <location>
        <begin position="222"/>
        <end position="241"/>
    </location>
</feature>
<dbReference type="AlphaFoldDB" id="A0A2M6YRG9"/>
<dbReference type="Proteomes" id="UP000229502">
    <property type="component" value="Unassembled WGS sequence"/>
</dbReference>
<organism evidence="2 3">
    <name type="scientific">Candidatus Shapirobacteria bacterium CG07_land_8_20_14_0_80_39_18</name>
    <dbReference type="NCBI Taxonomy" id="1974882"/>
    <lineage>
        <taxon>Bacteria</taxon>
        <taxon>Candidatus Shapironibacteriota</taxon>
    </lineage>
</organism>
<feature type="transmembrane region" description="Helical" evidence="1">
    <location>
        <begin position="253"/>
        <end position="275"/>
    </location>
</feature>
<feature type="transmembrane region" description="Helical" evidence="1">
    <location>
        <begin position="200"/>
        <end position="216"/>
    </location>
</feature>
<protein>
    <recommendedName>
        <fullName evidence="4">Glycosyltransferase RgtA/B/C/D-like domain-containing protein</fullName>
    </recommendedName>
</protein>
<comment type="caution">
    <text evidence="2">The sequence shown here is derived from an EMBL/GenBank/DDBJ whole genome shotgun (WGS) entry which is preliminary data.</text>
</comment>
<dbReference type="EMBL" id="PEWZ01000075">
    <property type="protein sequence ID" value="PIU35240.1"/>
    <property type="molecule type" value="Genomic_DNA"/>
</dbReference>
<keyword evidence="1" id="KW-1133">Transmembrane helix</keyword>
<evidence type="ECO:0000313" key="3">
    <source>
        <dbReference type="Proteomes" id="UP000229502"/>
    </source>
</evidence>
<feature type="transmembrane region" description="Helical" evidence="1">
    <location>
        <begin position="6"/>
        <end position="24"/>
    </location>
</feature>
<accession>A0A2M6YRG9</accession>
<reference evidence="3" key="1">
    <citation type="submission" date="2017-09" db="EMBL/GenBank/DDBJ databases">
        <title>Depth-based differentiation of microbial function through sediment-hosted aquifers and enrichment of novel symbionts in the deep terrestrial subsurface.</title>
        <authorList>
            <person name="Probst A.J."/>
            <person name="Ladd B."/>
            <person name="Jarett J.K."/>
            <person name="Geller-Mcgrath D.E."/>
            <person name="Sieber C.M.K."/>
            <person name="Emerson J.B."/>
            <person name="Anantharaman K."/>
            <person name="Thomas B.C."/>
            <person name="Malmstrom R."/>
            <person name="Stieglmeier M."/>
            <person name="Klingl A."/>
            <person name="Woyke T."/>
            <person name="Ryan C.M."/>
            <person name="Banfield J.F."/>
        </authorList>
    </citation>
    <scope>NUCLEOTIDE SEQUENCE [LARGE SCALE GENOMIC DNA]</scope>
</reference>
<evidence type="ECO:0000256" key="1">
    <source>
        <dbReference type="SAM" id="Phobius"/>
    </source>
</evidence>
<evidence type="ECO:0008006" key="4">
    <source>
        <dbReference type="Google" id="ProtNLM"/>
    </source>
</evidence>
<feature type="transmembrane region" description="Helical" evidence="1">
    <location>
        <begin position="177"/>
        <end position="195"/>
    </location>
</feature>
<feature type="transmembrane region" description="Helical" evidence="1">
    <location>
        <begin position="31"/>
        <end position="47"/>
    </location>
</feature>
<feature type="transmembrane region" description="Helical" evidence="1">
    <location>
        <begin position="82"/>
        <end position="109"/>
    </location>
</feature>